<sequence length="2069" mass="231745">MSERKFARVLYKPGSAAQVRDVVSKAVRNKTIYQNKSLLVDCPPDTECSARKYYRLDQVVNQCGNLENCTSQDILSDVEGNCNLFVRECLKTYCTPFLELSVHQFDEDSIDSTKLNVPIIRLNNGFPIPTIEESGDPTYTKKAPAWFWNSWNQGRGTQVDDAGIALQGRVVVILKEENLGDRFVQVKWDDIEEKFFFIVWTLDAGRDFICRVDLSDAEPVWHSEHRVTLEKDLVLQSEQRKGLLRDLFVVCSELGCYDKASGLASSKNVDRVETLVKLFQHVAVELSSSDKKSDSKSLGKPKTQLPTAFNLRLDCLEFRLKTETGCPVEPYYVLISLFDVKNGRKITEDYHVLVDIHGQIVDNHKALFRVSDANDQIYAVVRVEKTLQAADSDAYLRGNPDGKTGSRISKSVTGSPLFSNTRRYRMPLCWSARSLFRKSSGSSTDATEFILDTESSFSPFYKHEKSWDEELIKILAEIKKPEKVSKLTLVPGILKVSVESVSSGQLAELHESKCAAKTNAIIEFPYHSSENFNRFVHHLYVYPVQLNLNALGGKVRARNILCRVFLRSEDDIDASPLEPNPVDGSIATYVLHHRTNPEWYSEIKLELPVALDPRLHLLFQFLHISCSFDKAAKTKQVENIVGYAWIPLLNKFRFIGGEHLLPVASSLPSGYLQIQPLGLGKGSQSEDLEVATERSVKGGHPQLLHISRSRKQRLVLQQYSGPDIAWLDKCTLTVKLNLISTVWTKCGSLGAFFAHSEKFLQTGVHAAKFHCDDETTVKAIRALESIDLATHRDFYPTIINQIFVVATISKTVASACLKFLIFSFHALIEAGLEPIIIQYVKRRFLSSCPEIKEEKLLNSSLADVLVDAWIDLFETADGLTIASSLEQSRHLFSMIVKSIAVQGYSCTNVEDSKLVKLIQLFTCEVVQRCQSDHALSLGANTNLIDFFSSLLSIVNQRHVVFAAINAYLACFGPGDSYKVQDFKFLLLVNLVEHPLFLELNSSVGDEELTRLENIPWARRHFLVATVMKQSRSGLGEVSNVRSLALKPIMNGLVLHEERSPGNPMWIPWLRVVCDNLHRVSSLSLSSTNSSRCSSVSTVLSATSSTLIRAALSKNMSTDAHSTHNHCQRECHHTGLSGLARGADSNRSSALSVKLPNGSAPSISQNSSMTNINAIGEMRNGGPGSTGDRLSVDRMSITNCDYLEAISAIKTSNPAASIAPSTVSCGSGTETIVNENESNQGSGDGQSIGKESSELAEEDGLLKATQSGANTEADKSNVVLRRYDKLNDVETSQLLISGLYLLKTIGQEGLRNFWMKSTIQERASLLQMIHLACAHFTNARKNSTITRKKVVGIVVPPTMPPSPRTSLLPNKKWSSLPSKTTDDIAEADALLKSNENEATAGDVASHWRKLSTEVTFICVDTLANLCHVCKGEVNEMRDVIRTTLDVAKASEDTRAMLGALENLYRIDELASIVFAKGNEDLSHLLFCELLNGFGISYLINICVAIVSKLFLFDGNRTTSQSLLAVSTINLSPVFVHNFRKSLALLERSISVNERSSFVLSITEKLSFIDIQEFEPNGVKVKCSSSSSTNSFKSLSSSGSRSEKKFSKNSLPIRLSTVLNSLFLLKTCNNQYRVAELYLKLANSYSYFAKARLRIESFDSLREEHVAHKRFSEALMCELHVAARLARQAATPEVRKIMLGISQNLKVEFEDIEETIEEEDATEELILRLENCVNLCEKAERYELMLEVYRILVDIQESLSDYAALEHSYKQMSRACSLIQNKRERFLATYYRVALHHPRKDLAVRPVEVFVYKEPNVTSLMEICSTVEWAEGAHIMSGEVDQLPDNDNTYATITHVTPIPSESPRRKLWSEDFRKHQNLIKFTYDTPFAVKSQDRISIDNKAAVNQQWKRRTTITTEYSFPAVVNRLRVIESEEQDLSPIVVAIDDMQRRVAELRSELHSQDIKRIQLRLQGSVSVQVNQGPLAYARAFLEKENEYPFQDVHRLKAIFRDFVECCGELLIRNGKLITSDQTEYQTQLETDYSRLCQVLTGVLGLPEQSLSSRMSRISISSY</sequence>
<dbReference type="Pfam" id="PF14429">
    <property type="entry name" value="DOCK-C2"/>
    <property type="match status" value="1"/>
</dbReference>
<feature type="compositionally biased region" description="Polar residues" evidence="3">
    <location>
        <begin position="1230"/>
        <end position="1240"/>
    </location>
</feature>
<evidence type="ECO:0000259" key="4">
    <source>
        <dbReference type="PROSITE" id="PS51650"/>
    </source>
</evidence>
<gene>
    <name evidence="6" type="ORF">AFUS01_LOCUS28480</name>
</gene>
<dbReference type="GO" id="GO:0005085">
    <property type="term" value="F:guanyl-nucleotide exchange factor activity"/>
    <property type="evidence" value="ECO:0007669"/>
    <property type="project" value="UniProtKB-KW"/>
</dbReference>
<feature type="compositionally biased region" description="Low complexity" evidence="3">
    <location>
        <begin position="1582"/>
        <end position="1598"/>
    </location>
</feature>
<name>A0A8J2KS36_9HEXA</name>
<dbReference type="InterPro" id="IPR046770">
    <property type="entry name" value="DOCKER_Lobe_B"/>
</dbReference>
<dbReference type="InterPro" id="IPR046769">
    <property type="entry name" value="DOCKER_Lobe_A"/>
</dbReference>
<dbReference type="Pfam" id="PF20422">
    <property type="entry name" value="DHR-2_Lobe_B"/>
    <property type="match status" value="1"/>
</dbReference>
<feature type="domain" description="C2 DOCK-type" evidence="4">
    <location>
        <begin position="536"/>
        <end position="704"/>
    </location>
</feature>
<dbReference type="Pfam" id="PF20421">
    <property type="entry name" value="DHR-2_Lobe_C"/>
    <property type="match status" value="1"/>
</dbReference>
<keyword evidence="7" id="KW-1185">Reference proteome</keyword>
<accession>A0A8J2KS36</accession>
<dbReference type="InterPro" id="IPR027007">
    <property type="entry name" value="C2_DOCK-type_domain"/>
</dbReference>
<evidence type="ECO:0000256" key="2">
    <source>
        <dbReference type="PROSITE-ProRule" id="PRU00983"/>
    </source>
</evidence>
<evidence type="ECO:0000313" key="7">
    <source>
        <dbReference type="Proteomes" id="UP000708208"/>
    </source>
</evidence>
<protein>
    <submittedName>
        <fullName evidence="6">Uncharacterized protein</fullName>
    </submittedName>
</protein>
<dbReference type="PROSITE" id="PS51650">
    <property type="entry name" value="C2_DOCK"/>
    <property type="match status" value="1"/>
</dbReference>
<dbReference type="InterPro" id="IPR046773">
    <property type="entry name" value="DOCKER_Lobe_C"/>
</dbReference>
<feature type="domain" description="DOCKER" evidence="5">
    <location>
        <begin position="1643"/>
        <end position="2055"/>
    </location>
</feature>
<dbReference type="PANTHER" id="PTHR23317:SF26">
    <property type="entry name" value="ZIZIMIN, ISOFORM K"/>
    <property type="match status" value="1"/>
</dbReference>
<evidence type="ECO:0000313" key="6">
    <source>
        <dbReference type="EMBL" id="CAG7817944.1"/>
    </source>
</evidence>
<dbReference type="InterPro" id="IPR026791">
    <property type="entry name" value="DOCK"/>
</dbReference>
<keyword evidence="1" id="KW-0344">Guanine-nucleotide releasing factor</keyword>
<dbReference type="Proteomes" id="UP000708208">
    <property type="component" value="Unassembled WGS sequence"/>
</dbReference>
<reference evidence="6" key="1">
    <citation type="submission" date="2021-06" db="EMBL/GenBank/DDBJ databases">
        <authorList>
            <person name="Hodson N. C."/>
            <person name="Mongue J. A."/>
            <person name="Jaron S. K."/>
        </authorList>
    </citation>
    <scope>NUCLEOTIDE SEQUENCE</scope>
</reference>
<evidence type="ECO:0000256" key="1">
    <source>
        <dbReference type="ARBA" id="ARBA00022658"/>
    </source>
</evidence>
<evidence type="ECO:0000259" key="5">
    <source>
        <dbReference type="PROSITE" id="PS51651"/>
    </source>
</evidence>
<dbReference type="OrthoDB" id="47328at2759"/>
<comment type="similarity">
    <text evidence="2">Belongs to the DOCK family.</text>
</comment>
<comment type="caution">
    <text evidence="6">The sequence shown here is derived from an EMBL/GenBank/DDBJ whole genome shotgun (WGS) entry which is preliminary data.</text>
</comment>
<dbReference type="GO" id="GO:0007264">
    <property type="term" value="P:small GTPase-mediated signal transduction"/>
    <property type="evidence" value="ECO:0007669"/>
    <property type="project" value="InterPro"/>
</dbReference>
<dbReference type="PROSITE" id="PS51651">
    <property type="entry name" value="DOCKER"/>
    <property type="match status" value="1"/>
</dbReference>
<feature type="region of interest" description="Disordered" evidence="3">
    <location>
        <begin position="1582"/>
        <end position="1603"/>
    </location>
</feature>
<evidence type="ECO:0000256" key="3">
    <source>
        <dbReference type="SAM" id="MobiDB-lite"/>
    </source>
</evidence>
<proteinExistence type="inferred from homology"/>
<dbReference type="InterPro" id="IPR027357">
    <property type="entry name" value="DOCKER_dom"/>
</dbReference>
<feature type="region of interest" description="Disordered" evidence="3">
    <location>
        <begin position="1230"/>
        <end position="1256"/>
    </location>
</feature>
<dbReference type="Pfam" id="PF06920">
    <property type="entry name" value="DHR-2_Lobe_A"/>
    <property type="match status" value="1"/>
</dbReference>
<dbReference type="EMBL" id="CAJVCH010407494">
    <property type="protein sequence ID" value="CAG7817944.1"/>
    <property type="molecule type" value="Genomic_DNA"/>
</dbReference>
<feature type="region of interest" description="Disordered" evidence="3">
    <location>
        <begin position="1137"/>
        <end position="1166"/>
    </location>
</feature>
<organism evidence="6 7">
    <name type="scientific">Allacma fusca</name>
    <dbReference type="NCBI Taxonomy" id="39272"/>
    <lineage>
        <taxon>Eukaryota</taxon>
        <taxon>Metazoa</taxon>
        <taxon>Ecdysozoa</taxon>
        <taxon>Arthropoda</taxon>
        <taxon>Hexapoda</taxon>
        <taxon>Collembola</taxon>
        <taxon>Symphypleona</taxon>
        <taxon>Sminthuridae</taxon>
        <taxon>Allacma</taxon>
    </lineage>
</organism>
<dbReference type="PANTHER" id="PTHR23317">
    <property type="entry name" value="DEDICATOR OF CYTOKINESIS DOCK"/>
    <property type="match status" value="1"/>
</dbReference>